<dbReference type="InterPro" id="IPR000644">
    <property type="entry name" value="CBS_dom"/>
</dbReference>
<accession>A0A7V4WW66</accession>
<evidence type="ECO:0000256" key="6">
    <source>
        <dbReference type="ARBA" id="ARBA00022989"/>
    </source>
</evidence>
<evidence type="ECO:0000256" key="9">
    <source>
        <dbReference type="RuleBase" id="RU362011"/>
    </source>
</evidence>
<comment type="caution">
    <text evidence="9">Lacks conserved residue(s) required for the propagation of feature annotation.</text>
</comment>
<dbReference type="SMART" id="SM00924">
    <property type="entry name" value="MgtE_N"/>
    <property type="match status" value="1"/>
</dbReference>
<dbReference type="SMART" id="SM00116">
    <property type="entry name" value="CBS"/>
    <property type="match status" value="2"/>
</dbReference>
<dbReference type="InterPro" id="IPR036739">
    <property type="entry name" value="SLC41_membr_dom_sf"/>
</dbReference>
<comment type="similarity">
    <text evidence="2 9">Belongs to the SLC41A transporter family.</text>
</comment>
<keyword evidence="4 9" id="KW-0812">Transmembrane</keyword>
<protein>
    <recommendedName>
        <fullName evidence="9">Magnesium transporter MgtE</fullName>
    </recommendedName>
</protein>
<dbReference type="InterPro" id="IPR006669">
    <property type="entry name" value="MgtE_transporter"/>
</dbReference>
<feature type="transmembrane region" description="Helical" evidence="9">
    <location>
        <begin position="432"/>
        <end position="449"/>
    </location>
</feature>
<evidence type="ECO:0000256" key="2">
    <source>
        <dbReference type="ARBA" id="ARBA00009749"/>
    </source>
</evidence>
<keyword evidence="6 9" id="KW-1133">Transmembrane helix</keyword>
<dbReference type="SUPFAM" id="SSF158791">
    <property type="entry name" value="MgtE N-terminal domain-like"/>
    <property type="match status" value="1"/>
</dbReference>
<sequence length="450" mass="49923">MIQLDYENILPDIEKLIESDNRGALLNILVDLHPADIEEILNRLKKEQRKYVFNLLPSELASDVLPELDTPVVEQVLEDASEEKITDLVDRMDSDDAADLIGDLPEEVAEKVLDQMEDEASHEVQELLHHAEDTAGGIMALEFVAMPETATVNETIEAIREARDEVEDLYAIWVVDENQRLIGSVSLTDLVLAKGYTTLREIMDVDVPYVRLDMDQEEVANFFKKYDLVSAPVVDENMRLVGRITVDDVVDVLEEEGSEDLAYLAGAPDEEVLEDSAFVVSKARIPWLMVAFFGEIAAAFILNSFEVTLKQKVMAAFFIPIVMAMGGSTGQQSSVITVRGLATGDINIKDTGSRLLKEFRVSLINSLFFSALIFGIVYLWDGMQFATILAASMFIVINNAAIVGALVPLMFKKLNIDPALSAAPLVSVSNDVIGLIIYLSITTIFLNYFY</sequence>
<dbReference type="InterPro" id="IPR046342">
    <property type="entry name" value="CBS_dom_sf"/>
</dbReference>
<dbReference type="PANTHER" id="PTHR43773:SF1">
    <property type="entry name" value="MAGNESIUM TRANSPORTER MGTE"/>
    <property type="match status" value="1"/>
</dbReference>
<dbReference type="Gene3D" id="3.10.580.10">
    <property type="entry name" value="CBS-domain"/>
    <property type="match status" value="1"/>
</dbReference>
<evidence type="ECO:0000259" key="10">
    <source>
        <dbReference type="PROSITE" id="PS51371"/>
    </source>
</evidence>
<dbReference type="GO" id="GO:0015095">
    <property type="term" value="F:magnesium ion transmembrane transporter activity"/>
    <property type="evidence" value="ECO:0007669"/>
    <property type="project" value="UniProtKB-UniRule"/>
</dbReference>
<dbReference type="SUPFAM" id="SSF161093">
    <property type="entry name" value="MgtE membrane domain-like"/>
    <property type="match status" value="1"/>
</dbReference>
<keyword evidence="9" id="KW-1003">Cell membrane</keyword>
<feature type="transmembrane region" description="Helical" evidence="9">
    <location>
        <begin position="285"/>
        <end position="305"/>
    </location>
</feature>
<keyword evidence="3 9" id="KW-0813">Transport</keyword>
<dbReference type="InterPro" id="IPR038076">
    <property type="entry name" value="MgtE_N_sf"/>
</dbReference>
<dbReference type="InterPro" id="IPR006668">
    <property type="entry name" value="Mg_transptr_MgtE_intracell_dom"/>
</dbReference>
<evidence type="ECO:0000256" key="7">
    <source>
        <dbReference type="ARBA" id="ARBA00023136"/>
    </source>
</evidence>
<dbReference type="GO" id="GO:0046872">
    <property type="term" value="F:metal ion binding"/>
    <property type="evidence" value="ECO:0007669"/>
    <property type="project" value="UniProtKB-KW"/>
</dbReference>
<dbReference type="GO" id="GO:0005886">
    <property type="term" value="C:plasma membrane"/>
    <property type="evidence" value="ECO:0007669"/>
    <property type="project" value="UniProtKB-SubCell"/>
</dbReference>
<feature type="domain" description="CBS" evidence="10">
    <location>
        <begin position="203"/>
        <end position="261"/>
    </location>
</feature>
<reference evidence="11" key="1">
    <citation type="journal article" date="2020" name="mSystems">
        <title>Genome- and Community-Level Interaction Insights into Carbon Utilization and Element Cycling Functions of Hydrothermarchaeota in Hydrothermal Sediment.</title>
        <authorList>
            <person name="Zhou Z."/>
            <person name="Liu Y."/>
            <person name="Xu W."/>
            <person name="Pan J."/>
            <person name="Luo Z.H."/>
            <person name="Li M."/>
        </authorList>
    </citation>
    <scope>NUCLEOTIDE SEQUENCE [LARGE SCALE GENOMIC DNA]</scope>
    <source>
        <strain evidence="11">HyVt-577</strain>
    </source>
</reference>
<comment type="subcellular location">
    <subcellularLocation>
        <location evidence="9">Cell membrane</location>
        <topology evidence="9">Multi-pass membrane protein</topology>
    </subcellularLocation>
    <subcellularLocation>
        <location evidence="1">Membrane</location>
        <topology evidence="1">Multi-pass membrane protein</topology>
    </subcellularLocation>
</comment>
<keyword evidence="8" id="KW-0129">CBS domain</keyword>
<dbReference type="Pfam" id="PF00571">
    <property type="entry name" value="CBS"/>
    <property type="match status" value="2"/>
</dbReference>
<organism evidence="11">
    <name type="scientific">Caldithrix abyssi</name>
    <dbReference type="NCBI Taxonomy" id="187145"/>
    <lineage>
        <taxon>Bacteria</taxon>
        <taxon>Pseudomonadati</taxon>
        <taxon>Calditrichota</taxon>
        <taxon>Calditrichia</taxon>
        <taxon>Calditrichales</taxon>
        <taxon>Calditrichaceae</taxon>
        <taxon>Caldithrix</taxon>
    </lineage>
</organism>
<proteinExistence type="inferred from homology"/>
<feature type="domain" description="CBS" evidence="10">
    <location>
        <begin position="139"/>
        <end position="201"/>
    </location>
</feature>
<comment type="caution">
    <text evidence="11">The sequence shown here is derived from an EMBL/GenBank/DDBJ whole genome shotgun (WGS) entry which is preliminary data.</text>
</comment>
<dbReference type="SUPFAM" id="SSF54631">
    <property type="entry name" value="CBS-domain pair"/>
    <property type="match status" value="1"/>
</dbReference>
<name>A0A7V4WW66_CALAY</name>
<evidence type="ECO:0000256" key="8">
    <source>
        <dbReference type="PROSITE-ProRule" id="PRU00703"/>
    </source>
</evidence>
<comment type="subunit">
    <text evidence="9">Homodimer.</text>
</comment>
<dbReference type="Pfam" id="PF01769">
    <property type="entry name" value="MgtE"/>
    <property type="match status" value="1"/>
</dbReference>
<feature type="transmembrane region" description="Helical" evidence="9">
    <location>
        <begin position="359"/>
        <end position="380"/>
    </location>
</feature>
<dbReference type="CDD" id="cd04606">
    <property type="entry name" value="CBS_pair_Mg_transporter"/>
    <property type="match status" value="1"/>
</dbReference>
<evidence type="ECO:0000256" key="3">
    <source>
        <dbReference type="ARBA" id="ARBA00022448"/>
    </source>
</evidence>
<comment type="function">
    <text evidence="9">Acts as a magnesium transporter.</text>
</comment>
<evidence type="ECO:0000256" key="1">
    <source>
        <dbReference type="ARBA" id="ARBA00004141"/>
    </source>
</evidence>
<dbReference type="PROSITE" id="PS51371">
    <property type="entry name" value="CBS"/>
    <property type="match status" value="2"/>
</dbReference>
<dbReference type="Gene3D" id="1.10.357.20">
    <property type="entry name" value="SLC41 divalent cation transporters, integral membrane domain"/>
    <property type="match status" value="1"/>
</dbReference>
<evidence type="ECO:0000256" key="4">
    <source>
        <dbReference type="ARBA" id="ARBA00022692"/>
    </source>
</evidence>
<evidence type="ECO:0000313" key="11">
    <source>
        <dbReference type="EMBL" id="HGY56146.1"/>
    </source>
</evidence>
<dbReference type="NCBIfam" id="TIGR00400">
    <property type="entry name" value="mgtE"/>
    <property type="match status" value="1"/>
</dbReference>
<dbReference type="InterPro" id="IPR006667">
    <property type="entry name" value="SLC41_membr_dom"/>
</dbReference>
<dbReference type="Pfam" id="PF03448">
    <property type="entry name" value="MgtE_N"/>
    <property type="match status" value="1"/>
</dbReference>
<keyword evidence="7 9" id="KW-0472">Membrane</keyword>
<dbReference type="EMBL" id="DRQG01000098">
    <property type="protein sequence ID" value="HGY56146.1"/>
    <property type="molecule type" value="Genomic_DNA"/>
</dbReference>
<dbReference type="Proteomes" id="UP000885779">
    <property type="component" value="Unassembled WGS sequence"/>
</dbReference>
<dbReference type="PANTHER" id="PTHR43773">
    <property type="entry name" value="MAGNESIUM TRANSPORTER MGTE"/>
    <property type="match status" value="1"/>
</dbReference>
<keyword evidence="5 9" id="KW-0460">Magnesium</keyword>
<dbReference type="Gene3D" id="1.25.60.10">
    <property type="entry name" value="MgtE N-terminal domain-like"/>
    <property type="match status" value="1"/>
</dbReference>
<dbReference type="AlphaFoldDB" id="A0A7V4WW66"/>
<evidence type="ECO:0000256" key="5">
    <source>
        <dbReference type="ARBA" id="ARBA00022842"/>
    </source>
</evidence>
<feature type="transmembrane region" description="Helical" evidence="9">
    <location>
        <begin position="386"/>
        <end position="411"/>
    </location>
</feature>
<gene>
    <name evidence="11" type="primary">mgtE</name>
    <name evidence="11" type="ORF">ENK44_10610</name>
</gene>
<keyword evidence="9" id="KW-0479">Metal-binding</keyword>